<name>A0A1N7SC62_9BURK</name>
<evidence type="ECO:0000313" key="2">
    <source>
        <dbReference type="Proteomes" id="UP000187012"/>
    </source>
</evidence>
<dbReference type="Proteomes" id="UP000187012">
    <property type="component" value="Unassembled WGS sequence"/>
</dbReference>
<evidence type="ECO:0000313" key="1">
    <source>
        <dbReference type="EMBL" id="SIT44914.1"/>
    </source>
</evidence>
<organism evidence="1 2">
    <name type="scientific">Paraburkholderia ribeironis</name>
    <dbReference type="NCBI Taxonomy" id="1247936"/>
    <lineage>
        <taxon>Bacteria</taxon>
        <taxon>Pseudomonadati</taxon>
        <taxon>Pseudomonadota</taxon>
        <taxon>Betaproteobacteria</taxon>
        <taxon>Burkholderiales</taxon>
        <taxon>Burkholderiaceae</taxon>
        <taxon>Paraburkholderia</taxon>
    </lineage>
</organism>
<protein>
    <submittedName>
        <fullName evidence="1">Uncharacterized protein</fullName>
    </submittedName>
</protein>
<dbReference type="RefSeq" id="WP_159444597.1">
    <property type="nucleotide sequence ID" value="NZ_CYGX02000051.1"/>
</dbReference>
<proteinExistence type="predicted"/>
<dbReference type="EMBL" id="CYGX02000051">
    <property type="protein sequence ID" value="SIT44914.1"/>
    <property type="molecule type" value="Genomic_DNA"/>
</dbReference>
<reference evidence="1 2" key="1">
    <citation type="submission" date="2016-12" db="EMBL/GenBank/DDBJ databases">
        <authorList>
            <person name="Song W.-J."/>
            <person name="Kurnit D.M."/>
        </authorList>
    </citation>
    <scope>NUCLEOTIDE SEQUENCE [LARGE SCALE GENOMIC DNA]</scope>
    <source>
        <strain evidence="1 2">STM7296</strain>
    </source>
</reference>
<accession>A0A1N7SC62</accession>
<keyword evidence="2" id="KW-1185">Reference proteome</keyword>
<dbReference type="AlphaFoldDB" id="A0A1N7SC62"/>
<sequence>MEEIEAADRFLMRLKGNLDAMAGTDPDRPAIVYALALGPDAGCGIG</sequence>
<gene>
    <name evidence="1" type="ORF">BN2475_510011</name>
</gene>